<sequence length="344" mass="34980">MTRARHLAAVLASATIATGCAAVPGTGATDGTYPLHIEFADVLNLPEGATVIADGVRIGRLTGVRLTGRPGSPGGGLVTADIAVDSSVRLPAGTTAELRQETPLGDIHIALTEPAAAAGAPLGPGSTIPLTDTTRSPAIEDILAALSVFLGTGAVTDLQDIIRTVNGVMPGDPRDTARLSATLGTDLTDLAGDLGAVDSLLDGLEATLDRGVLANAPVLEELLTPYGVEQTTDAIDAQIGVIFVLTALGPVAPSTTWLGPVLASLDATVTGVVPMLFGSAPFDTASPSNLKALVDLIHTEILPFADRGPTVDLARIEVSGTERPPVDEQTGRIIDLLRVIGAVR</sequence>
<dbReference type="InterPro" id="IPR003399">
    <property type="entry name" value="Mce/MlaD"/>
</dbReference>
<feature type="chain" id="PRO_5045498568" evidence="1">
    <location>
        <begin position="22"/>
        <end position="344"/>
    </location>
</feature>
<dbReference type="PROSITE" id="PS51257">
    <property type="entry name" value="PROKAR_LIPOPROTEIN"/>
    <property type="match status" value="1"/>
</dbReference>
<proteinExistence type="predicted"/>
<accession>A0ABW6PRH9</accession>
<reference evidence="3 4" key="1">
    <citation type="submission" date="2024-10" db="EMBL/GenBank/DDBJ databases">
        <title>The Natural Products Discovery Center: Release of the First 8490 Sequenced Strains for Exploring Actinobacteria Biosynthetic Diversity.</title>
        <authorList>
            <person name="Kalkreuter E."/>
            <person name="Kautsar S.A."/>
            <person name="Yang D."/>
            <person name="Bader C.D."/>
            <person name="Teijaro C.N."/>
            <person name="Fluegel L."/>
            <person name="Davis C.M."/>
            <person name="Simpson J.R."/>
            <person name="Lauterbach L."/>
            <person name="Steele A.D."/>
            <person name="Gui C."/>
            <person name="Meng S."/>
            <person name="Li G."/>
            <person name="Viehrig K."/>
            <person name="Ye F."/>
            <person name="Su P."/>
            <person name="Kiefer A.F."/>
            <person name="Nichols A."/>
            <person name="Cepeda A.J."/>
            <person name="Yan W."/>
            <person name="Fan B."/>
            <person name="Jiang Y."/>
            <person name="Adhikari A."/>
            <person name="Zheng C.-J."/>
            <person name="Schuster L."/>
            <person name="Cowan T.M."/>
            <person name="Smanski M.J."/>
            <person name="Chevrette M.G."/>
            <person name="De Carvalho L.P.S."/>
            <person name="Shen B."/>
        </authorList>
    </citation>
    <scope>NUCLEOTIDE SEQUENCE [LARGE SCALE GENOMIC DNA]</scope>
    <source>
        <strain evidence="3 4">NPDC004045</strain>
    </source>
</reference>
<evidence type="ECO:0000313" key="4">
    <source>
        <dbReference type="Proteomes" id="UP001601444"/>
    </source>
</evidence>
<dbReference type="RefSeq" id="WP_387701519.1">
    <property type="nucleotide sequence ID" value="NZ_JBIAMX010000012.1"/>
</dbReference>
<evidence type="ECO:0000256" key="1">
    <source>
        <dbReference type="SAM" id="SignalP"/>
    </source>
</evidence>
<dbReference type="PANTHER" id="PTHR33371:SF15">
    <property type="entry name" value="LIPOPROTEIN LPRN"/>
    <property type="match status" value="1"/>
</dbReference>
<dbReference type="Proteomes" id="UP001601444">
    <property type="component" value="Unassembled WGS sequence"/>
</dbReference>
<dbReference type="EMBL" id="JBIAMX010000012">
    <property type="protein sequence ID" value="MFF0545031.1"/>
    <property type="molecule type" value="Genomic_DNA"/>
</dbReference>
<organism evidence="3 4">
    <name type="scientific">Nocardia thailandica</name>
    <dbReference type="NCBI Taxonomy" id="257275"/>
    <lineage>
        <taxon>Bacteria</taxon>
        <taxon>Bacillati</taxon>
        <taxon>Actinomycetota</taxon>
        <taxon>Actinomycetes</taxon>
        <taxon>Mycobacteriales</taxon>
        <taxon>Nocardiaceae</taxon>
        <taxon>Nocardia</taxon>
    </lineage>
</organism>
<evidence type="ECO:0000313" key="3">
    <source>
        <dbReference type="EMBL" id="MFF0545031.1"/>
    </source>
</evidence>
<protein>
    <submittedName>
        <fullName evidence="3">MlaD family protein</fullName>
    </submittedName>
</protein>
<keyword evidence="4" id="KW-1185">Reference proteome</keyword>
<keyword evidence="1" id="KW-0732">Signal</keyword>
<gene>
    <name evidence="3" type="ORF">ACFYTF_19560</name>
</gene>
<feature type="signal peptide" evidence="1">
    <location>
        <begin position="1"/>
        <end position="21"/>
    </location>
</feature>
<feature type="domain" description="Mce/MlaD" evidence="2">
    <location>
        <begin position="32"/>
        <end position="113"/>
    </location>
</feature>
<name>A0ABW6PRH9_9NOCA</name>
<dbReference type="PANTHER" id="PTHR33371">
    <property type="entry name" value="INTERMEMBRANE PHOSPHOLIPID TRANSPORT SYSTEM BINDING PROTEIN MLAD-RELATED"/>
    <property type="match status" value="1"/>
</dbReference>
<dbReference type="InterPro" id="IPR052336">
    <property type="entry name" value="MlaD_Phospholipid_Transporter"/>
</dbReference>
<dbReference type="Pfam" id="PF02470">
    <property type="entry name" value="MlaD"/>
    <property type="match status" value="1"/>
</dbReference>
<evidence type="ECO:0000259" key="2">
    <source>
        <dbReference type="Pfam" id="PF02470"/>
    </source>
</evidence>
<comment type="caution">
    <text evidence="3">The sequence shown here is derived from an EMBL/GenBank/DDBJ whole genome shotgun (WGS) entry which is preliminary data.</text>
</comment>